<accession>A0A154VQ27</accession>
<dbReference type="InterPro" id="IPR036691">
    <property type="entry name" value="Endo/exonu/phosph_ase_sf"/>
</dbReference>
<dbReference type="STRING" id="580166.AUP43_13070"/>
<reference evidence="2 3" key="1">
    <citation type="submission" date="2015-12" db="EMBL/GenBank/DDBJ databases">
        <title>Genome sequence of Oceanibaculum pacificum MCCC 1A02656.</title>
        <authorList>
            <person name="Lu L."/>
            <person name="Lai Q."/>
            <person name="Shao Z."/>
            <person name="Qian P."/>
        </authorList>
    </citation>
    <scope>NUCLEOTIDE SEQUENCE [LARGE SCALE GENOMIC DNA]</scope>
    <source>
        <strain evidence="2 3">MCCC 1A02656</strain>
    </source>
</reference>
<dbReference type="InterPro" id="IPR005135">
    <property type="entry name" value="Endo/exonuclease/phosphatase"/>
</dbReference>
<proteinExistence type="predicted"/>
<dbReference type="EMBL" id="LPXN01000146">
    <property type="protein sequence ID" value="KZD03396.1"/>
    <property type="molecule type" value="Genomic_DNA"/>
</dbReference>
<dbReference type="Proteomes" id="UP000076400">
    <property type="component" value="Unassembled WGS sequence"/>
</dbReference>
<dbReference type="AlphaFoldDB" id="A0A154VQ27"/>
<feature type="domain" description="Endonuclease/exonuclease/phosphatase" evidence="1">
    <location>
        <begin position="9"/>
        <end position="219"/>
    </location>
</feature>
<sequence length="230" mass="25875">MTEAPIRIMTWNIHGAIGPDRRFDLQRVIDLVRRHEPDIVALQEVDSRRCDSSPFERLAEALGDHSAAARTVIAPGGEYGHMLISRWPMAEARLHDLSIWRYEPRMAIETVIDTPLGPLHLVAAHLGLSLWERYRQASILGALARSSGQPMTTMLGDFNDWIWNGPVRRGLMRALPSYSSHVTFPSWAPALKLDRIYCGGEARLLRSWTDKAARKASDHLPIIGEIGRVT</sequence>
<name>A0A154VQ27_9PROT</name>
<dbReference type="GO" id="GO:0016020">
    <property type="term" value="C:membrane"/>
    <property type="evidence" value="ECO:0007669"/>
    <property type="project" value="GOC"/>
</dbReference>
<evidence type="ECO:0000313" key="2">
    <source>
        <dbReference type="EMBL" id="KZD03396.1"/>
    </source>
</evidence>
<dbReference type="GO" id="GO:0003824">
    <property type="term" value="F:catalytic activity"/>
    <property type="evidence" value="ECO:0007669"/>
    <property type="project" value="InterPro"/>
</dbReference>
<organism evidence="2 3">
    <name type="scientific">Oceanibaculum pacificum</name>
    <dbReference type="NCBI Taxonomy" id="580166"/>
    <lineage>
        <taxon>Bacteria</taxon>
        <taxon>Pseudomonadati</taxon>
        <taxon>Pseudomonadota</taxon>
        <taxon>Alphaproteobacteria</taxon>
        <taxon>Rhodospirillales</taxon>
        <taxon>Oceanibaculaceae</taxon>
        <taxon>Oceanibaculum</taxon>
    </lineage>
</organism>
<dbReference type="Gene3D" id="3.60.10.10">
    <property type="entry name" value="Endonuclease/exonuclease/phosphatase"/>
    <property type="match status" value="1"/>
</dbReference>
<dbReference type="InterPro" id="IPR051916">
    <property type="entry name" value="GPI-anchor_lipid_remodeler"/>
</dbReference>
<dbReference type="PANTHER" id="PTHR14859">
    <property type="entry name" value="CALCOFLUOR WHITE HYPERSENSITIVE PROTEIN PRECURSOR"/>
    <property type="match status" value="1"/>
</dbReference>
<evidence type="ECO:0000259" key="1">
    <source>
        <dbReference type="Pfam" id="PF03372"/>
    </source>
</evidence>
<comment type="caution">
    <text evidence="2">The sequence shown here is derived from an EMBL/GenBank/DDBJ whole genome shotgun (WGS) entry which is preliminary data.</text>
</comment>
<protein>
    <recommendedName>
        <fullName evidence="1">Endonuclease/exonuclease/phosphatase domain-containing protein</fullName>
    </recommendedName>
</protein>
<evidence type="ECO:0000313" key="3">
    <source>
        <dbReference type="Proteomes" id="UP000076400"/>
    </source>
</evidence>
<dbReference type="PANTHER" id="PTHR14859:SF1">
    <property type="entry name" value="PGAP2-INTERACTING PROTEIN"/>
    <property type="match status" value="1"/>
</dbReference>
<dbReference type="Pfam" id="PF03372">
    <property type="entry name" value="Exo_endo_phos"/>
    <property type="match status" value="1"/>
</dbReference>
<keyword evidence="3" id="KW-1185">Reference proteome</keyword>
<gene>
    <name evidence="2" type="ORF">AUP43_13070</name>
</gene>
<dbReference type="SUPFAM" id="SSF56219">
    <property type="entry name" value="DNase I-like"/>
    <property type="match status" value="1"/>
</dbReference>
<dbReference type="RefSeq" id="WP_067559089.1">
    <property type="nucleotide sequence ID" value="NZ_LPXN01000146.1"/>
</dbReference>
<dbReference type="GO" id="GO:0006506">
    <property type="term" value="P:GPI anchor biosynthetic process"/>
    <property type="evidence" value="ECO:0007669"/>
    <property type="project" value="TreeGrafter"/>
</dbReference>